<evidence type="ECO:0000313" key="4">
    <source>
        <dbReference type="Proteomes" id="UP000054805"/>
    </source>
</evidence>
<organism evidence="2 4">
    <name type="scientific">Trichinella pseudospiralis</name>
    <name type="common">Parasitic roundworm</name>
    <dbReference type="NCBI Taxonomy" id="6337"/>
    <lineage>
        <taxon>Eukaryota</taxon>
        <taxon>Metazoa</taxon>
        <taxon>Ecdysozoa</taxon>
        <taxon>Nematoda</taxon>
        <taxon>Enoplea</taxon>
        <taxon>Dorylaimia</taxon>
        <taxon>Trichinellida</taxon>
        <taxon>Trichinellidae</taxon>
        <taxon>Trichinella</taxon>
    </lineage>
</organism>
<gene>
    <name evidence="1" type="ORF">T4A_1624</name>
    <name evidence="2" type="ORF">T4B_1128</name>
</gene>
<sequence length="107" mass="12106">MISKGEKFKWTIAAFPFLPLLLSFLWALQENLLPWGIQDLVHLPGWLVKGQLLSHPIHLLQYIVPPREPGPLVVLGIDSEAQQLKILIARRDSDGWVAGRNDEHRAA</sequence>
<dbReference type="EMBL" id="JYDS01001879">
    <property type="protein sequence ID" value="KRY98210.1"/>
    <property type="molecule type" value="Genomic_DNA"/>
</dbReference>
<comment type="caution">
    <text evidence="2">The sequence shown here is derived from an EMBL/GenBank/DDBJ whole genome shotgun (WGS) entry which is preliminary data.</text>
</comment>
<dbReference type="Proteomes" id="UP000054632">
    <property type="component" value="Unassembled WGS sequence"/>
</dbReference>
<accession>A0A0V1GJL1</accession>
<proteinExistence type="predicted"/>
<name>A0A0V1GJL1_TRIPS</name>
<dbReference type="AlphaFoldDB" id="A0A0V1GJL1"/>
<dbReference type="Proteomes" id="UP000054805">
    <property type="component" value="Unassembled WGS sequence"/>
</dbReference>
<evidence type="ECO:0000313" key="1">
    <source>
        <dbReference type="EMBL" id="KRY64199.1"/>
    </source>
</evidence>
<protein>
    <submittedName>
        <fullName evidence="2">Uncharacterized protein</fullName>
    </submittedName>
</protein>
<evidence type="ECO:0000313" key="3">
    <source>
        <dbReference type="Proteomes" id="UP000054632"/>
    </source>
</evidence>
<keyword evidence="4" id="KW-1185">Reference proteome</keyword>
<reference evidence="3 4" key="1">
    <citation type="submission" date="2015-01" db="EMBL/GenBank/DDBJ databases">
        <title>Evolution of Trichinella species and genotypes.</title>
        <authorList>
            <person name="Korhonen P.K."/>
            <person name="Edoardo P."/>
            <person name="Giuseppe L.R."/>
            <person name="Gasser R.B."/>
        </authorList>
    </citation>
    <scope>NUCLEOTIDE SEQUENCE [LARGE SCALE GENOMIC DNA]</scope>
    <source>
        <strain evidence="1">ISS13</strain>
        <strain evidence="2">ISS588</strain>
    </source>
</reference>
<evidence type="ECO:0000313" key="2">
    <source>
        <dbReference type="EMBL" id="KRY98210.1"/>
    </source>
</evidence>
<dbReference type="EMBL" id="JYDR01000582">
    <property type="protein sequence ID" value="KRY64199.1"/>
    <property type="molecule type" value="Genomic_DNA"/>
</dbReference>